<proteinExistence type="predicted"/>
<organism evidence="3">
    <name type="scientific">Blastocystis hominis</name>
    <dbReference type="NCBI Taxonomy" id="12968"/>
    <lineage>
        <taxon>Eukaryota</taxon>
        <taxon>Sar</taxon>
        <taxon>Stramenopiles</taxon>
        <taxon>Bigyra</taxon>
        <taxon>Opalozoa</taxon>
        <taxon>Opalinata</taxon>
        <taxon>Blastocystidae</taxon>
        <taxon>Blastocystis</taxon>
    </lineage>
</organism>
<reference evidence="3" key="1">
    <citation type="submission" date="2010-02" db="EMBL/GenBank/DDBJ databases">
        <title>Sequencing and annotation of the Blastocystis hominis genome.</title>
        <authorList>
            <person name="Wincker P."/>
        </authorList>
    </citation>
    <scope>NUCLEOTIDE SEQUENCE</scope>
    <source>
        <strain evidence="3">Singapore isolate B</strain>
    </source>
</reference>
<keyword evidence="2" id="KW-0472">Membrane</keyword>
<name>D8M0E2_BLAHO</name>
<feature type="transmembrane region" description="Helical" evidence="2">
    <location>
        <begin position="72"/>
        <end position="92"/>
    </location>
</feature>
<accession>D8M0E2</accession>
<evidence type="ECO:0008006" key="5">
    <source>
        <dbReference type="Google" id="ProtNLM"/>
    </source>
</evidence>
<keyword evidence="2" id="KW-1133">Transmembrane helix</keyword>
<dbReference type="GeneID" id="24918921"/>
<dbReference type="InParanoid" id="D8M0E2"/>
<feature type="transmembrane region" description="Helical" evidence="2">
    <location>
        <begin position="42"/>
        <end position="60"/>
    </location>
</feature>
<dbReference type="AlphaFoldDB" id="D8M0E2"/>
<dbReference type="EMBL" id="FN668643">
    <property type="protein sequence ID" value="CBK21531.2"/>
    <property type="molecule type" value="Genomic_DNA"/>
</dbReference>
<feature type="region of interest" description="Disordered" evidence="1">
    <location>
        <begin position="1"/>
        <end position="20"/>
    </location>
</feature>
<dbReference type="RefSeq" id="XP_012895579.1">
    <property type="nucleotide sequence ID" value="XM_013040125.1"/>
</dbReference>
<dbReference type="Proteomes" id="UP000008312">
    <property type="component" value="Unassembled WGS sequence"/>
</dbReference>
<keyword evidence="2" id="KW-0812">Transmembrane</keyword>
<evidence type="ECO:0000313" key="3">
    <source>
        <dbReference type="EMBL" id="CBK21531.2"/>
    </source>
</evidence>
<evidence type="ECO:0000256" key="1">
    <source>
        <dbReference type="SAM" id="MobiDB-lite"/>
    </source>
</evidence>
<evidence type="ECO:0000313" key="4">
    <source>
        <dbReference type="Proteomes" id="UP000008312"/>
    </source>
</evidence>
<sequence>MRILDAGQSQKRLASEKKHQQDGESVKVNWKELTGYDILKTLIKWIGLIMLIELVIYVIALPTKASQLASTMLKLIVLFFLFICIMVLLYQWNEQRKECVALYKEIY</sequence>
<protein>
    <recommendedName>
        <fullName evidence="5">Ion transport domain-containing protein</fullName>
    </recommendedName>
</protein>
<evidence type="ECO:0000256" key="2">
    <source>
        <dbReference type="SAM" id="Phobius"/>
    </source>
</evidence>
<keyword evidence="4" id="KW-1185">Reference proteome</keyword>
<gene>
    <name evidence="3" type="ORF">GSBLH_T00001690001</name>
</gene>